<evidence type="ECO:0000313" key="1">
    <source>
        <dbReference type="EMBL" id="PSB14586.1"/>
    </source>
</evidence>
<dbReference type="EMBL" id="PVWG01000084">
    <property type="protein sequence ID" value="PSB14586.1"/>
    <property type="molecule type" value="Genomic_DNA"/>
</dbReference>
<sequence>MTSQPDPTIGIQYELRQLATATTELAERINDLREAMTTGFTDLKQITQQQATTAQTQAESVTKLISLLERDR</sequence>
<accession>A0A2T1D291</accession>
<proteinExistence type="predicted"/>
<comment type="caution">
    <text evidence="1">The sequence shown here is derived from an EMBL/GenBank/DDBJ whole genome shotgun (WGS) entry which is preliminary data.</text>
</comment>
<gene>
    <name evidence="1" type="ORF">C7B65_26235</name>
</gene>
<dbReference type="STRING" id="1920490.GCA_001895925_03415"/>
<name>A0A2T1D291_9CYAN</name>
<organism evidence="1 2">
    <name type="scientific">Phormidesmis priestleyi ULC007</name>
    <dbReference type="NCBI Taxonomy" id="1920490"/>
    <lineage>
        <taxon>Bacteria</taxon>
        <taxon>Bacillati</taxon>
        <taxon>Cyanobacteriota</taxon>
        <taxon>Cyanophyceae</taxon>
        <taxon>Leptolyngbyales</taxon>
        <taxon>Leptolyngbyaceae</taxon>
        <taxon>Phormidesmis</taxon>
    </lineage>
</organism>
<evidence type="ECO:0000313" key="2">
    <source>
        <dbReference type="Proteomes" id="UP000238634"/>
    </source>
</evidence>
<protein>
    <submittedName>
        <fullName evidence="1">Uncharacterized protein</fullName>
    </submittedName>
</protein>
<reference evidence="1 2" key="1">
    <citation type="submission" date="2018-02" db="EMBL/GenBank/DDBJ databases">
        <authorList>
            <person name="Cohen D.B."/>
            <person name="Kent A.D."/>
        </authorList>
    </citation>
    <scope>NUCLEOTIDE SEQUENCE [LARGE SCALE GENOMIC DNA]</scope>
    <source>
        <strain evidence="1 2">ULC007</strain>
    </source>
</reference>
<keyword evidence="2" id="KW-1185">Reference proteome</keyword>
<dbReference type="Proteomes" id="UP000238634">
    <property type="component" value="Unassembled WGS sequence"/>
</dbReference>
<dbReference type="RefSeq" id="WP_073075292.1">
    <property type="nucleotide sequence ID" value="NZ_MPPI01000074.1"/>
</dbReference>
<dbReference type="AlphaFoldDB" id="A0A2T1D291"/>
<reference evidence="1 2" key="2">
    <citation type="submission" date="2018-03" db="EMBL/GenBank/DDBJ databases">
        <title>The ancient ancestry and fast evolution of plastids.</title>
        <authorList>
            <person name="Moore K.R."/>
            <person name="Magnabosco C."/>
            <person name="Momper L."/>
            <person name="Gold D.A."/>
            <person name="Bosak T."/>
            <person name="Fournier G.P."/>
        </authorList>
    </citation>
    <scope>NUCLEOTIDE SEQUENCE [LARGE SCALE GENOMIC DNA]</scope>
    <source>
        <strain evidence="1 2">ULC007</strain>
    </source>
</reference>